<dbReference type="SUPFAM" id="SSF109998">
    <property type="entry name" value="Triger factor/SurA peptide-binding domain-like"/>
    <property type="match status" value="1"/>
</dbReference>
<dbReference type="GO" id="GO:0005886">
    <property type="term" value="C:plasma membrane"/>
    <property type="evidence" value="ECO:0007669"/>
    <property type="project" value="UniProtKB-SubCell"/>
</dbReference>
<comment type="subcellular location">
    <subcellularLocation>
        <location evidence="1">Cell inner membrane</location>
        <topology evidence="1">Single-pass type II membrane protein</topology>
        <orientation evidence="1">Periplasmic side</orientation>
    </subcellularLocation>
</comment>
<keyword evidence="5 11" id="KW-1133">Transmembrane helix</keyword>
<dbReference type="Pfam" id="PF13624">
    <property type="entry name" value="SurA_N_3"/>
    <property type="match status" value="1"/>
</dbReference>
<evidence type="ECO:0000256" key="3">
    <source>
        <dbReference type="ARBA" id="ARBA00022519"/>
    </source>
</evidence>
<dbReference type="Gene3D" id="3.10.50.40">
    <property type="match status" value="2"/>
</dbReference>
<evidence type="ECO:0000256" key="2">
    <source>
        <dbReference type="ARBA" id="ARBA00022475"/>
    </source>
</evidence>
<evidence type="ECO:0000313" key="13">
    <source>
        <dbReference type="EMBL" id="SUS06976.1"/>
    </source>
</evidence>
<dbReference type="PANTHER" id="PTHR47529:SF1">
    <property type="entry name" value="PERIPLASMIC CHAPERONE PPID"/>
    <property type="match status" value="1"/>
</dbReference>
<dbReference type="Pfam" id="PF13145">
    <property type="entry name" value="Rotamase_2"/>
    <property type="match status" value="2"/>
</dbReference>
<organism evidence="13">
    <name type="scientific">metagenome</name>
    <dbReference type="NCBI Taxonomy" id="256318"/>
    <lineage>
        <taxon>unclassified sequences</taxon>
        <taxon>metagenomes</taxon>
    </lineage>
</organism>
<proteinExistence type="inferred from homology"/>
<evidence type="ECO:0000256" key="11">
    <source>
        <dbReference type="SAM" id="Phobius"/>
    </source>
</evidence>
<dbReference type="InterPro" id="IPR052029">
    <property type="entry name" value="PpiD_chaperone"/>
</dbReference>
<dbReference type="InterPro" id="IPR000297">
    <property type="entry name" value="PPIase_PpiC"/>
</dbReference>
<dbReference type="PANTHER" id="PTHR47529">
    <property type="entry name" value="PEPTIDYL-PROLYL CIS-TRANS ISOMERASE D"/>
    <property type="match status" value="1"/>
</dbReference>
<dbReference type="SUPFAM" id="SSF54534">
    <property type="entry name" value="FKBP-like"/>
    <property type="match status" value="1"/>
</dbReference>
<reference evidence="13" key="1">
    <citation type="submission" date="2018-07" db="EMBL/GenBank/DDBJ databases">
        <authorList>
            <person name="Quirk P.G."/>
            <person name="Krulwich T.A."/>
        </authorList>
    </citation>
    <scope>NUCLEOTIDE SEQUENCE</scope>
</reference>
<evidence type="ECO:0000256" key="8">
    <source>
        <dbReference type="ARBA" id="ARBA00038408"/>
    </source>
</evidence>
<name>A0A380TFA0_9ZZZZ</name>
<evidence type="ECO:0000259" key="12">
    <source>
        <dbReference type="PROSITE" id="PS50198"/>
    </source>
</evidence>
<evidence type="ECO:0000256" key="10">
    <source>
        <dbReference type="ARBA" id="ARBA00042775"/>
    </source>
</evidence>
<evidence type="ECO:0000256" key="7">
    <source>
        <dbReference type="ARBA" id="ARBA00023186"/>
    </source>
</evidence>
<sequence>MLEAIRNRASSLIVKLLFLVLVLSFVMWGIADVFSPARGRDWIAKVGDATISAQEFAEVYDRTLRSFSASLGQPIDREQARALGLPASAMDQLIGQTLLDQAAADLGIVIDDKLVRSAIAANKRFHNAMGQFDADAFRDTLSVNNLNEERYVAILRSDLSREQLIGSIAAVPGVPAGTADLVFRYRGERRTARSILIPFAAFSDQDVGAADEAALRTLHEEQKDRFTTPELREVSALILTAEQVAADAAVSDDAVRAAFQERIDEFSTPERRSFLQMVFDDQATASSTAKRLAEGADFAALAKELLGEKAGDLAVEAVARADLPEALADAVFALQPGGASQPIETPLGWHVVRLSAIEPAQAASFETVAPRLRAELAKEKAADELIRAANRLDDALGRGSTLEDAAAELNLRVRTIPSLDASGADESGKAVAGLPPELVATAFATAENGTSLLVEAADNTYFVVHVNHVRPSAVKPFETVKTEVAEAWRAEKRVALAKAKAEALAERARQGQPLARLAAEAGVKETEVPAIGRDRQAEASTLPQPFVSALFAAKAGEAFVVRGPDGFLVGQLGDIRAADPAADPSGRDREKQRLTQAMRSDLVQQFVGALRQRYPVSVNQAAIESQF</sequence>
<keyword evidence="2" id="KW-1003">Cell membrane</keyword>
<dbReference type="AlphaFoldDB" id="A0A380TFA0"/>
<dbReference type="PROSITE" id="PS50198">
    <property type="entry name" value="PPIC_PPIASE_2"/>
    <property type="match status" value="1"/>
</dbReference>
<evidence type="ECO:0000256" key="1">
    <source>
        <dbReference type="ARBA" id="ARBA00004382"/>
    </source>
</evidence>
<keyword evidence="13" id="KW-0413">Isomerase</keyword>
<keyword evidence="7" id="KW-0143">Chaperone</keyword>
<keyword evidence="6 11" id="KW-0472">Membrane</keyword>
<dbReference type="EMBL" id="UIDG01000285">
    <property type="protein sequence ID" value="SUS06976.1"/>
    <property type="molecule type" value="Genomic_DNA"/>
</dbReference>
<evidence type="ECO:0000256" key="9">
    <source>
        <dbReference type="ARBA" id="ARBA00040743"/>
    </source>
</evidence>
<dbReference type="InterPro" id="IPR027304">
    <property type="entry name" value="Trigger_fact/SurA_dom_sf"/>
</dbReference>
<feature type="domain" description="PpiC" evidence="12">
    <location>
        <begin position="269"/>
        <end position="356"/>
    </location>
</feature>
<evidence type="ECO:0000256" key="6">
    <source>
        <dbReference type="ARBA" id="ARBA00023136"/>
    </source>
</evidence>
<dbReference type="GO" id="GO:0003755">
    <property type="term" value="F:peptidyl-prolyl cis-trans isomerase activity"/>
    <property type="evidence" value="ECO:0007669"/>
    <property type="project" value="InterPro"/>
</dbReference>
<feature type="transmembrane region" description="Helical" evidence="11">
    <location>
        <begin position="12"/>
        <end position="31"/>
    </location>
</feature>
<gene>
    <name evidence="13" type="ORF">DF3PB_3550002</name>
</gene>
<evidence type="ECO:0000256" key="4">
    <source>
        <dbReference type="ARBA" id="ARBA00022692"/>
    </source>
</evidence>
<comment type="similarity">
    <text evidence="8">Belongs to the PpiD chaperone family.</text>
</comment>
<keyword evidence="3" id="KW-0997">Cell inner membrane</keyword>
<dbReference type="Gene3D" id="1.10.4030.10">
    <property type="entry name" value="Porin chaperone SurA, peptide-binding domain"/>
    <property type="match status" value="1"/>
</dbReference>
<keyword evidence="4 11" id="KW-0812">Transmembrane</keyword>
<dbReference type="InterPro" id="IPR046357">
    <property type="entry name" value="PPIase_dom_sf"/>
</dbReference>
<evidence type="ECO:0000256" key="5">
    <source>
        <dbReference type="ARBA" id="ARBA00022989"/>
    </source>
</evidence>
<accession>A0A380TFA0</accession>
<protein>
    <recommendedName>
        <fullName evidence="9">Periplasmic chaperone PpiD</fullName>
    </recommendedName>
    <alternativeName>
        <fullName evidence="10">Periplasmic folding chaperone</fullName>
    </alternativeName>
</protein>